<dbReference type="RefSeq" id="WP_194255512.1">
    <property type="nucleotide sequence ID" value="NZ_JABCQO010000007.1"/>
</dbReference>
<name>A0ABR9YEP9_9PROT</name>
<protein>
    <submittedName>
        <fullName evidence="2">Transposase</fullName>
    </submittedName>
</protein>
<dbReference type="InterPro" id="IPR025161">
    <property type="entry name" value="IS402-like_dom"/>
</dbReference>
<dbReference type="EMBL" id="JABCQO010000007">
    <property type="protein sequence ID" value="MBF0877148.1"/>
    <property type="molecule type" value="Genomic_DNA"/>
</dbReference>
<evidence type="ECO:0000259" key="1">
    <source>
        <dbReference type="Pfam" id="PF13340"/>
    </source>
</evidence>
<reference evidence="2" key="1">
    <citation type="submission" date="2020-04" db="EMBL/GenBank/DDBJ databases">
        <authorList>
            <person name="Sombolestani A."/>
        </authorList>
    </citation>
    <scope>NUCLEOTIDE SEQUENCE</scope>
    <source>
        <strain evidence="2">LMG 27748</strain>
    </source>
</reference>
<evidence type="ECO:0000313" key="2">
    <source>
        <dbReference type="EMBL" id="MBF0877148.1"/>
    </source>
</evidence>
<keyword evidence="3" id="KW-1185">Reference proteome</keyword>
<proteinExistence type="predicted"/>
<dbReference type="Pfam" id="PF13340">
    <property type="entry name" value="DUF4096"/>
    <property type="match status" value="1"/>
</dbReference>
<comment type="caution">
    <text evidence="2">The sequence shown here is derived from an EMBL/GenBank/DDBJ whole genome shotgun (WGS) entry which is preliminary data.</text>
</comment>
<feature type="domain" description="Insertion element IS402-like" evidence="1">
    <location>
        <begin position="15"/>
        <end position="54"/>
    </location>
</feature>
<gene>
    <name evidence="2" type="ORF">HKD21_09835</name>
</gene>
<accession>A0ABR9YEP9</accession>
<sequence length="57" mass="6801">MTHIEKTTRRYPIDLTEAEWKRVQPFLPPVAKHDRKLTVDMREMLNAIRYMARSCVG</sequence>
<organism evidence="2 3">
    <name type="scientific">Gluconobacter cerevisiae</name>
    <dbReference type="NCBI Taxonomy" id="1379734"/>
    <lineage>
        <taxon>Bacteria</taxon>
        <taxon>Pseudomonadati</taxon>
        <taxon>Pseudomonadota</taxon>
        <taxon>Alphaproteobacteria</taxon>
        <taxon>Acetobacterales</taxon>
        <taxon>Acetobacteraceae</taxon>
        <taxon>Gluconobacter</taxon>
    </lineage>
</organism>
<reference evidence="2" key="2">
    <citation type="submission" date="2020-11" db="EMBL/GenBank/DDBJ databases">
        <title>Description of novel Gluconobacter species.</title>
        <authorList>
            <person name="Cleenwerck I."/>
            <person name="Cnockaert M."/>
            <person name="Borremans W."/>
            <person name="Wieme A.D."/>
            <person name="De Vuyst L."/>
            <person name="Vandamme P."/>
        </authorList>
    </citation>
    <scope>NUCLEOTIDE SEQUENCE</scope>
    <source>
        <strain evidence="2">LMG 27748</strain>
    </source>
</reference>
<evidence type="ECO:0000313" key="3">
    <source>
        <dbReference type="Proteomes" id="UP000630952"/>
    </source>
</evidence>
<dbReference type="Proteomes" id="UP000630952">
    <property type="component" value="Unassembled WGS sequence"/>
</dbReference>